<evidence type="ECO:0000256" key="1">
    <source>
        <dbReference type="SAM" id="Coils"/>
    </source>
</evidence>
<accession>A0AA38X4E3</accession>
<feature type="region of interest" description="Disordered" evidence="2">
    <location>
        <begin position="598"/>
        <end position="716"/>
    </location>
</feature>
<evidence type="ECO:0000313" key="4">
    <source>
        <dbReference type="Proteomes" id="UP001172673"/>
    </source>
</evidence>
<feature type="region of interest" description="Disordered" evidence="2">
    <location>
        <begin position="849"/>
        <end position="883"/>
    </location>
</feature>
<feature type="coiled-coil region" evidence="1">
    <location>
        <begin position="125"/>
        <end position="219"/>
    </location>
</feature>
<feature type="compositionally biased region" description="Polar residues" evidence="2">
    <location>
        <begin position="335"/>
        <end position="345"/>
    </location>
</feature>
<feature type="region of interest" description="Disordered" evidence="2">
    <location>
        <begin position="80"/>
        <end position="112"/>
    </location>
</feature>
<protein>
    <submittedName>
        <fullName evidence="3">Uncharacterized protein</fullName>
    </submittedName>
</protein>
<feature type="compositionally biased region" description="Basic and acidic residues" evidence="2">
    <location>
        <begin position="297"/>
        <end position="307"/>
    </location>
</feature>
<keyword evidence="1" id="KW-0175">Coiled coil</keyword>
<feature type="compositionally biased region" description="Polar residues" evidence="2">
    <location>
        <begin position="80"/>
        <end position="90"/>
    </location>
</feature>
<feature type="region of interest" description="Disordered" evidence="2">
    <location>
        <begin position="1"/>
        <end position="68"/>
    </location>
</feature>
<organism evidence="3 4">
    <name type="scientific">Cladophialophora chaetospira</name>
    <dbReference type="NCBI Taxonomy" id="386627"/>
    <lineage>
        <taxon>Eukaryota</taxon>
        <taxon>Fungi</taxon>
        <taxon>Dikarya</taxon>
        <taxon>Ascomycota</taxon>
        <taxon>Pezizomycotina</taxon>
        <taxon>Eurotiomycetes</taxon>
        <taxon>Chaetothyriomycetidae</taxon>
        <taxon>Chaetothyriales</taxon>
        <taxon>Herpotrichiellaceae</taxon>
        <taxon>Cladophialophora</taxon>
    </lineage>
</organism>
<evidence type="ECO:0000313" key="3">
    <source>
        <dbReference type="EMBL" id="KAJ9606632.1"/>
    </source>
</evidence>
<feature type="region of interest" description="Disordered" evidence="2">
    <location>
        <begin position="284"/>
        <end position="361"/>
    </location>
</feature>
<dbReference type="PANTHER" id="PTHR42041">
    <property type="entry name" value="DNA ENDONUCLEASE ACTIVATOR CTP1 C-TERMINAL DOMAIN-CONTAINING PROTEIN"/>
    <property type="match status" value="1"/>
</dbReference>
<feature type="region of interest" description="Disordered" evidence="2">
    <location>
        <begin position="728"/>
        <end position="835"/>
    </location>
</feature>
<keyword evidence="4" id="KW-1185">Reference proteome</keyword>
<feature type="compositionally biased region" description="Polar residues" evidence="2">
    <location>
        <begin position="38"/>
        <end position="50"/>
    </location>
</feature>
<name>A0AA38X4E3_9EURO</name>
<feature type="compositionally biased region" description="Basic and acidic residues" evidence="2">
    <location>
        <begin position="635"/>
        <end position="649"/>
    </location>
</feature>
<dbReference type="PANTHER" id="PTHR42041:SF1">
    <property type="entry name" value="DNA ENDONUCLEASE ACTIVATOR CTP1 C-TERMINAL DOMAIN-CONTAINING PROTEIN"/>
    <property type="match status" value="1"/>
</dbReference>
<feature type="compositionally biased region" description="Polar residues" evidence="2">
    <location>
        <begin position="679"/>
        <end position="695"/>
    </location>
</feature>
<feature type="compositionally biased region" description="Polar residues" evidence="2">
    <location>
        <begin position="800"/>
        <end position="814"/>
    </location>
</feature>
<feature type="compositionally biased region" description="Low complexity" evidence="2">
    <location>
        <begin position="815"/>
        <end position="825"/>
    </location>
</feature>
<dbReference type="Proteomes" id="UP001172673">
    <property type="component" value="Unassembled WGS sequence"/>
</dbReference>
<evidence type="ECO:0000256" key="2">
    <source>
        <dbReference type="SAM" id="MobiDB-lite"/>
    </source>
</evidence>
<sequence>MDSAIAVDDTMENHTHITPNPLKCPPPPTPLHQISPERMNQQRIPQSPSVHSYLVDHDRPRTRDSMTSDVQTKVAFLNSLANGSVHSSPTRPKKIRSPPSDDGISPSKTDVGGTNAAFQRAIMGYEEAQASLATLAADLERAKEELASRKKRERMLSQRVEDLLEEMQAEKEKRARDQESYTKEIKRCRKETYRAELAVLEARQDLQDSRAELKKSQAEVLHERTEKEKSRQESFERAYALAGTVGDLEQTQDRLKVVEKERDAALAEVKTIAAEKIATVEKAVQTAEEEPQSIVSSKDDGNNDRSESVMAVRKAIQTQWAHHAHNKSDPRPPSAHSTGSGSHITSARPPRRRAPKVPDLSSVLSRLSSFSKQAEGKISPEEEIQFLKQELAWAKQKNTEDADLIHLMHMQCQFKACPCRLAESNGERFVHDAVYDAKMQQQRASKKRKIAREADEERPAIQEIKPVQVKQFVPPKDTSEDKPVAGRLATRQHEPAVLPPEPIRELGSRPSESPLVLKQAIEVPLPEPEPMELDSTESTPEATAQLEEITQVLVAPATGSKTFAFSTSISSMTDSRAMPPPLRHTESASAAFELDLFDLSPPKQHPPRRPSTAMGILNVESPIRLVPESPRSARSSRDSARSSIRDRNHIISKSALTTTTKIALKDSPPRSTLHRRAQSKPNLRSHSPLVTSTVMSRHDESEGHSAFMKEASASPAASTVFPITPVHKHSRSMHNLAQHAQAPTGAEEITMRSPPQTVSTTTTRVPLRGAAEEDPDDVFSPVQPRSSTHDHAHTEVLNLRSENIPTYPTTTYPHSASRNSSSTSSQDLLPNVPGTPISREAALAQIRARRDRARSVNLKRSVEGGSGGGGRSPTKGKPMVMNGVGKENVGVNGLGGRNLREISQASAPGRIAF</sequence>
<feature type="compositionally biased region" description="Basic and acidic residues" evidence="2">
    <location>
        <begin position="54"/>
        <end position="66"/>
    </location>
</feature>
<comment type="caution">
    <text evidence="3">The sequence shown here is derived from an EMBL/GenBank/DDBJ whole genome shotgun (WGS) entry which is preliminary data.</text>
</comment>
<gene>
    <name evidence="3" type="ORF">H2200_008640</name>
</gene>
<feature type="compositionally biased region" description="Polar residues" evidence="2">
    <location>
        <begin position="753"/>
        <end position="764"/>
    </location>
</feature>
<proteinExistence type="predicted"/>
<reference evidence="3" key="1">
    <citation type="submission" date="2022-10" db="EMBL/GenBank/DDBJ databases">
        <title>Culturing micro-colonial fungi from biological soil crusts in the Mojave desert and describing Neophaeococcomyces mojavensis, and introducing the new genera and species Taxawa tesnikishii.</title>
        <authorList>
            <person name="Kurbessoian T."/>
            <person name="Stajich J.E."/>
        </authorList>
    </citation>
    <scope>NUCLEOTIDE SEQUENCE</scope>
    <source>
        <strain evidence="3">TK_41</strain>
    </source>
</reference>
<dbReference type="EMBL" id="JAPDRK010000013">
    <property type="protein sequence ID" value="KAJ9606632.1"/>
    <property type="molecule type" value="Genomic_DNA"/>
</dbReference>
<dbReference type="AlphaFoldDB" id="A0AA38X4E3"/>